<dbReference type="GO" id="GO:0003725">
    <property type="term" value="F:double-stranded RNA binding"/>
    <property type="evidence" value="ECO:0007669"/>
    <property type="project" value="InterPro"/>
</dbReference>
<evidence type="ECO:0000256" key="1">
    <source>
        <dbReference type="SAM" id="MobiDB-lite"/>
    </source>
</evidence>
<dbReference type="InterPro" id="IPR009548">
    <property type="entry name" value="Prkrip1"/>
</dbReference>
<feature type="compositionally biased region" description="Basic residues" evidence="1">
    <location>
        <begin position="120"/>
        <end position="130"/>
    </location>
</feature>
<reference evidence="2" key="1">
    <citation type="submission" date="2018-11" db="EMBL/GenBank/DDBJ databases">
        <title>Myxobolus squamalis genome and transcriptome.</title>
        <authorList>
            <person name="Yahalomi D."/>
            <person name="Atkinson S.D."/>
            <person name="Neuhof M."/>
            <person name="Chang E.S."/>
            <person name="Philippe H."/>
            <person name="Cartwright P."/>
            <person name="Bartholomew J.L."/>
            <person name="Huchon D."/>
        </authorList>
    </citation>
    <scope>NUCLEOTIDE SEQUENCE</scope>
    <source>
        <strain evidence="2">71B08</strain>
        <tissue evidence="2">Whole</tissue>
    </source>
</reference>
<dbReference type="PANTHER" id="PTHR13507:SF0">
    <property type="entry name" value="PRKR-INTERACTING PROTEIN 1"/>
    <property type="match status" value="1"/>
</dbReference>
<dbReference type="GO" id="GO:0019901">
    <property type="term" value="F:protein kinase binding"/>
    <property type="evidence" value="ECO:0007669"/>
    <property type="project" value="TreeGrafter"/>
</dbReference>
<protein>
    <submittedName>
        <fullName evidence="2">PRKR-interacting protein 1 homolog (Trinotate prediction)</fullName>
    </submittedName>
</protein>
<sequence>MHNRRRKDAKPIVMPKTPVEMHRFIIEHLMENPDKKDAPQDDDMYAEYVKPPDPPDFVRHVLGSNSGAGSGEFHVYRIQRKFEHRRVKYFENQLKEEKAQLEFDENNKRLALMETEKTTARRTKRIQKRKKADDRKKLHRQFAIVLAEHNKKAEEFDASL</sequence>
<dbReference type="Pfam" id="PF06658">
    <property type="entry name" value="DUF1168"/>
    <property type="match status" value="1"/>
</dbReference>
<dbReference type="GO" id="GO:0004860">
    <property type="term" value="F:protein kinase inhibitor activity"/>
    <property type="evidence" value="ECO:0007669"/>
    <property type="project" value="TreeGrafter"/>
</dbReference>
<dbReference type="AlphaFoldDB" id="A0A6B2G5E6"/>
<proteinExistence type="predicted"/>
<feature type="region of interest" description="Disordered" evidence="1">
    <location>
        <begin position="31"/>
        <end position="50"/>
    </location>
</feature>
<feature type="region of interest" description="Disordered" evidence="1">
    <location>
        <begin position="113"/>
        <end position="135"/>
    </location>
</feature>
<dbReference type="EMBL" id="GHBR01001638">
    <property type="protein sequence ID" value="NDJ96799.1"/>
    <property type="molecule type" value="Transcribed_RNA"/>
</dbReference>
<accession>A0A6B2G5E6</accession>
<dbReference type="PANTHER" id="PTHR13507">
    <property type="entry name" value="PRKR-INTERACTING PROTEIN 1"/>
    <property type="match status" value="1"/>
</dbReference>
<dbReference type="GO" id="GO:0005730">
    <property type="term" value="C:nucleolus"/>
    <property type="evidence" value="ECO:0007669"/>
    <property type="project" value="TreeGrafter"/>
</dbReference>
<evidence type="ECO:0000313" key="2">
    <source>
        <dbReference type="EMBL" id="NDJ96799.1"/>
    </source>
</evidence>
<organism evidence="2">
    <name type="scientific">Myxobolus squamalis</name>
    <name type="common">Myxosporean</name>
    <dbReference type="NCBI Taxonomy" id="59785"/>
    <lineage>
        <taxon>Eukaryota</taxon>
        <taxon>Metazoa</taxon>
        <taxon>Cnidaria</taxon>
        <taxon>Myxozoa</taxon>
        <taxon>Myxosporea</taxon>
        <taxon>Bivalvulida</taxon>
        <taxon>Platysporina</taxon>
        <taxon>Myxobolidae</taxon>
        <taxon>Myxobolus</taxon>
    </lineage>
</organism>
<name>A0A6B2G5E6_MYXSQ</name>